<keyword evidence="5 9" id="KW-0798">TonB box</keyword>
<evidence type="ECO:0000256" key="4">
    <source>
        <dbReference type="ARBA" id="ARBA00022692"/>
    </source>
</evidence>
<keyword evidence="13" id="KW-0675">Receptor</keyword>
<evidence type="ECO:0000313" key="14">
    <source>
        <dbReference type="Proteomes" id="UP000249524"/>
    </source>
</evidence>
<dbReference type="Pfam" id="PF07715">
    <property type="entry name" value="Plug"/>
    <property type="match status" value="1"/>
</dbReference>
<evidence type="ECO:0000256" key="3">
    <source>
        <dbReference type="ARBA" id="ARBA00022452"/>
    </source>
</evidence>
<accession>A0A328B9B6</accession>
<keyword evidence="14" id="KW-1185">Reference proteome</keyword>
<comment type="subcellular location">
    <subcellularLocation>
        <location evidence="1 8">Cell outer membrane</location>
        <topology evidence="1 8">Multi-pass membrane protein</topology>
    </subcellularLocation>
</comment>
<keyword evidence="10" id="KW-0732">Signal</keyword>
<gene>
    <name evidence="13" type="ORF">DJ019_16205</name>
</gene>
<comment type="similarity">
    <text evidence="8 9">Belongs to the TonB-dependent receptor family.</text>
</comment>
<dbReference type="AlphaFoldDB" id="A0A328B9B6"/>
<organism evidence="13 14">
    <name type="scientific">Phenylobacterium kunshanense</name>
    <dbReference type="NCBI Taxonomy" id="1445034"/>
    <lineage>
        <taxon>Bacteria</taxon>
        <taxon>Pseudomonadati</taxon>
        <taxon>Pseudomonadota</taxon>
        <taxon>Alphaproteobacteria</taxon>
        <taxon>Caulobacterales</taxon>
        <taxon>Caulobacteraceae</taxon>
        <taxon>Phenylobacterium</taxon>
    </lineage>
</organism>
<feature type="chain" id="PRO_5016234922" evidence="10">
    <location>
        <begin position="19"/>
        <end position="846"/>
    </location>
</feature>
<dbReference type="RefSeq" id="WP_111277115.1">
    <property type="nucleotide sequence ID" value="NZ_QFYS01000008.1"/>
</dbReference>
<evidence type="ECO:0000256" key="2">
    <source>
        <dbReference type="ARBA" id="ARBA00022448"/>
    </source>
</evidence>
<reference evidence="13 14" key="1">
    <citation type="submission" date="2018-05" db="EMBL/GenBank/DDBJ databases">
        <authorList>
            <person name="Lanie J.A."/>
            <person name="Ng W.-L."/>
            <person name="Kazmierczak K.M."/>
            <person name="Andrzejewski T.M."/>
            <person name="Davidsen T.M."/>
            <person name="Wayne K.J."/>
            <person name="Tettelin H."/>
            <person name="Glass J.I."/>
            <person name="Rusch D."/>
            <person name="Podicherti R."/>
            <person name="Tsui H.-C.T."/>
            <person name="Winkler M.E."/>
        </authorList>
    </citation>
    <scope>NUCLEOTIDE SEQUENCE [LARGE SCALE GENOMIC DNA]</scope>
    <source>
        <strain evidence="13 14">BUT-10</strain>
    </source>
</reference>
<keyword evidence="4 8" id="KW-0812">Transmembrane</keyword>
<evidence type="ECO:0000256" key="5">
    <source>
        <dbReference type="ARBA" id="ARBA00023077"/>
    </source>
</evidence>
<keyword evidence="6 8" id="KW-0472">Membrane</keyword>
<evidence type="ECO:0000256" key="1">
    <source>
        <dbReference type="ARBA" id="ARBA00004571"/>
    </source>
</evidence>
<evidence type="ECO:0000256" key="8">
    <source>
        <dbReference type="PROSITE-ProRule" id="PRU01360"/>
    </source>
</evidence>
<dbReference type="InterPro" id="IPR012910">
    <property type="entry name" value="Plug_dom"/>
</dbReference>
<dbReference type="PANTHER" id="PTHR40980:SF4">
    <property type="entry name" value="TONB-DEPENDENT RECEPTOR-LIKE BETA-BARREL DOMAIN-CONTAINING PROTEIN"/>
    <property type="match status" value="1"/>
</dbReference>
<feature type="domain" description="TonB-dependent receptor plug" evidence="12">
    <location>
        <begin position="46"/>
        <end position="151"/>
    </location>
</feature>
<sequence length="846" mass="93711">MRGFKASASALVIASAMAAGPAAAQAVDELVITGQRLSQQRAIETKREALGVVDAISADDIGRLADKNVAENLERLPGVGVAYDQGEGRYVSVRGTPSALNNVTLNGVEVGNPDGDSRALPLDVISGQLLGRLEVLKAVTPDRDAQGIGGTINLVTQSPFAFGKDRIAQVSGQVGYQEFNEKTPVQGDITLGGVIGDWGALLGVSYQHRDYRSDGLFPDDWRTVPGVARGGLPINLKYTNYTLERERIGVSGAVEYRPEEGSRFYFRGLWSRFTENEYRQRFRLDFASNLANVTLNSGGTGGVSRNVEARQDLRTEYKEKSISSFQLGAEHERGPWKVEYDVSFGYNELIEPNEAWLFRGGAATVDFDMTPLLYTAVPRNLTARDLGFRQYTRQDETGEETNKAARFDLRRSIEIGEDSFFKVGMKIRETDKKFDGRTDVFERASAAANRFTLADFGLQGPNQEVSLGEATYIGQFAIDEDAIRAFTADNLGGVRMVRNNSTSLSNDTLSDYSLTEQVLAGYAMANIDFGQVTLLAGWRAERTKTDVRGFRLTGGVVTPVTRDGDYTDFLPNVHLRWEPREDVIVRAAYTHTVGRPQYPQLRPGGLLTLVTNPDGTVDGDLSEGNVDLKPYRSENFDLSVEWYFAPGGILSAGAFLKRIDDPIFTFRETQTGVVLDGRTVTRLAYTQPRNAEDGEIRGLELQYQQQFTFLPGLWSGFGVSANLTLSDSELTVPGRGDLPFLGQSDLLWGAQLFYQKGRIEAALSYHHTGKAPQSIGGNTDADTFDDDYRRLNAKVSYALTDRIEVFVDLQNLTDEVLREYQAGRKDWLTNYERYKRTYYVGLSARW</sequence>
<comment type="caution">
    <text evidence="13">The sequence shown here is derived from an EMBL/GenBank/DDBJ whole genome shotgun (WGS) entry which is preliminary data.</text>
</comment>
<keyword evidence="7 8" id="KW-0998">Cell outer membrane</keyword>
<dbReference type="GO" id="GO:0009279">
    <property type="term" value="C:cell outer membrane"/>
    <property type="evidence" value="ECO:0007669"/>
    <property type="project" value="UniProtKB-SubCell"/>
</dbReference>
<feature type="signal peptide" evidence="10">
    <location>
        <begin position="1"/>
        <end position="18"/>
    </location>
</feature>
<dbReference type="InterPro" id="IPR000531">
    <property type="entry name" value="Beta-barrel_TonB"/>
</dbReference>
<feature type="domain" description="TonB-dependent receptor-like beta-barrel" evidence="11">
    <location>
        <begin position="279"/>
        <end position="812"/>
    </location>
</feature>
<dbReference type="EMBL" id="QFYS01000008">
    <property type="protein sequence ID" value="RAK63275.1"/>
    <property type="molecule type" value="Genomic_DNA"/>
</dbReference>
<dbReference type="PANTHER" id="PTHR40980">
    <property type="entry name" value="PLUG DOMAIN-CONTAINING PROTEIN"/>
    <property type="match status" value="1"/>
</dbReference>
<evidence type="ECO:0000256" key="7">
    <source>
        <dbReference type="ARBA" id="ARBA00023237"/>
    </source>
</evidence>
<evidence type="ECO:0000313" key="13">
    <source>
        <dbReference type="EMBL" id="RAK63275.1"/>
    </source>
</evidence>
<dbReference type="PROSITE" id="PS52016">
    <property type="entry name" value="TONB_DEPENDENT_REC_3"/>
    <property type="match status" value="1"/>
</dbReference>
<dbReference type="InterPro" id="IPR036942">
    <property type="entry name" value="Beta-barrel_TonB_sf"/>
</dbReference>
<evidence type="ECO:0000256" key="6">
    <source>
        <dbReference type="ARBA" id="ARBA00023136"/>
    </source>
</evidence>
<dbReference type="NCBIfam" id="TIGR01782">
    <property type="entry name" value="TonB-Xanth-Caul"/>
    <property type="match status" value="1"/>
</dbReference>
<dbReference type="SUPFAM" id="SSF56935">
    <property type="entry name" value="Porins"/>
    <property type="match status" value="1"/>
</dbReference>
<dbReference type="InterPro" id="IPR010104">
    <property type="entry name" value="TonB_rcpt_bac"/>
</dbReference>
<name>A0A328B9B6_9CAUL</name>
<evidence type="ECO:0000259" key="12">
    <source>
        <dbReference type="Pfam" id="PF07715"/>
    </source>
</evidence>
<dbReference type="Pfam" id="PF00593">
    <property type="entry name" value="TonB_dep_Rec_b-barrel"/>
    <property type="match status" value="1"/>
</dbReference>
<protein>
    <submittedName>
        <fullName evidence="13">TonB-dependent receptor</fullName>
    </submittedName>
</protein>
<dbReference type="Gene3D" id="2.170.130.10">
    <property type="entry name" value="TonB-dependent receptor, plug domain"/>
    <property type="match status" value="1"/>
</dbReference>
<dbReference type="InterPro" id="IPR039426">
    <property type="entry name" value="TonB-dep_rcpt-like"/>
</dbReference>
<proteinExistence type="inferred from homology"/>
<dbReference type="Gene3D" id="2.40.170.20">
    <property type="entry name" value="TonB-dependent receptor, beta-barrel domain"/>
    <property type="match status" value="1"/>
</dbReference>
<dbReference type="InterPro" id="IPR037066">
    <property type="entry name" value="Plug_dom_sf"/>
</dbReference>
<evidence type="ECO:0000259" key="11">
    <source>
        <dbReference type="Pfam" id="PF00593"/>
    </source>
</evidence>
<dbReference type="OrthoDB" id="5476657at2"/>
<evidence type="ECO:0000256" key="10">
    <source>
        <dbReference type="SAM" id="SignalP"/>
    </source>
</evidence>
<keyword evidence="3 8" id="KW-1134">Transmembrane beta strand</keyword>
<dbReference type="Proteomes" id="UP000249524">
    <property type="component" value="Unassembled WGS sequence"/>
</dbReference>
<dbReference type="CDD" id="cd01347">
    <property type="entry name" value="ligand_gated_channel"/>
    <property type="match status" value="1"/>
</dbReference>
<keyword evidence="2 8" id="KW-0813">Transport</keyword>
<evidence type="ECO:0000256" key="9">
    <source>
        <dbReference type="RuleBase" id="RU003357"/>
    </source>
</evidence>